<evidence type="ECO:0000313" key="1">
    <source>
        <dbReference type="EMBL" id="GAI75857.1"/>
    </source>
</evidence>
<gene>
    <name evidence="1" type="ORF">S12H4_11447</name>
</gene>
<proteinExistence type="predicted"/>
<name>X1R536_9ZZZZ</name>
<organism evidence="1">
    <name type="scientific">marine sediment metagenome</name>
    <dbReference type="NCBI Taxonomy" id="412755"/>
    <lineage>
        <taxon>unclassified sequences</taxon>
        <taxon>metagenomes</taxon>
        <taxon>ecological metagenomes</taxon>
    </lineage>
</organism>
<accession>X1R536</accession>
<reference evidence="1" key="1">
    <citation type="journal article" date="2014" name="Front. Microbiol.">
        <title>High frequency of phylogenetically diverse reductive dehalogenase-homologous genes in deep subseafloor sedimentary metagenomes.</title>
        <authorList>
            <person name="Kawai M."/>
            <person name="Futagami T."/>
            <person name="Toyoda A."/>
            <person name="Takaki Y."/>
            <person name="Nishi S."/>
            <person name="Hori S."/>
            <person name="Arai W."/>
            <person name="Tsubouchi T."/>
            <person name="Morono Y."/>
            <person name="Uchiyama I."/>
            <person name="Ito T."/>
            <person name="Fujiyama A."/>
            <person name="Inagaki F."/>
            <person name="Takami H."/>
        </authorList>
    </citation>
    <scope>NUCLEOTIDE SEQUENCE</scope>
    <source>
        <strain evidence="1">Expedition CK06-06</strain>
    </source>
</reference>
<protein>
    <submittedName>
        <fullName evidence="1">Uncharacterized protein</fullName>
    </submittedName>
</protein>
<dbReference type="EMBL" id="BARW01005141">
    <property type="protein sequence ID" value="GAI75857.1"/>
    <property type="molecule type" value="Genomic_DNA"/>
</dbReference>
<sequence length="65" mass="7686">MKKLVFIFAVILVFALIDIVSYTQEKNPYEEFKEIEFFSSVVVHIKGSSVKDFCLQLRKEKKQKK</sequence>
<comment type="caution">
    <text evidence="1">The sequence shown here is derived from an EMBL/GenBank/DDBJ whole genome shotgun (WGS) entry which is preliminary data.</text>
</comment>
<dbReference type="AlphaFoldDB" id="X1R536"/>